<reference evidence="1" key="1">
    <citation type="journal article" date="2015" name="BMC Genomics">
        <title>Genome mining reveals unlocked bioactive potential of marine Gram-negative bacteria.</title>
        <authorList>
            <person name="Machado H."/>
            <person name="Sonnenschein E.C."/>
            <person name="Melchiorsen J."/>
            <person name="Gram L."/>
        </authorList>
    </citation>
    <scope>NUCLEOTIDE SEQUENCE</scope>
    <source>
        <strain evidence="1">S2052</strain>
    </source>
</reference>
<protein>
    <submittedName>
        <fullName evidence="1">Uncharacterized protein</fullName>
    </submittedName>
</protein>
<sequence length="96" mass="11559">MIELDYLVQVTKLPSDLQSASEDVNHHLYDTYEIYQRVIDSNLLWRVWLIDEYDQVWLEVNFINSDGEAEFHTIMIDEGTYHKVDFDRYQALDKLE</sequence>
<dbReference type="EMBL" id="JXXR01000016">
    <property type="protein sequence ID" value="KJY71406.1"/>
    <property type="molecule type" value="Genomic_DNA"/>
</dbReference>
<name>A0A1V0IDN1_9VIBR</name>
<dbReference type="RefSeq" id="WP_045986486.1">
    <property type="nucleotide sequence ID" value="NZ_CP063052.1"/>
</dbReference>
<proteinExistence type="predicted"/>
<evidence type="ECO:0000313" key="1">
    <source>
        <dbReference type="EMBL" id="KJY71406.1"/>
    </source>
</evidence>
<accession>A0A1V0IDN1</accession>
<gene>
    <name evidence="1" type="ORF">TW71_15460</name>
</gene>
<dbReference type="STRING" id="190893.BA953_22090"/>
<organism evidence="1">
    <name type="scientific">Vibrio coralliilyticus</name>
    <dbReference type="NCBI Taxonomy" id="190893"/>
    <lineage>
        <taxon>Bacteria</taxon>
        <taxon>Pseudomonadati</taxon>
        <taxon>Pseudomonadota</taxon>
        <taxon>Gammaproteobacteria</taxon>
        <taxon>Vibrionales</taxon>
        <taxon>Vibrionaceae</taxon>
        <taxon>Vibrio</taxon>
    </lineage>
</organism>
<comment type="caution">
    <text evidence="1">The sequence shown here is derived from an EMBL/GenBank/DDBJ whole genome shotgun (WGS) entry which is preliminary data.</text>
</comment>
<dbReference type="AlphaFoldDB" id="A0A1V0IDN1"/>